<evidence type="ECO:0000256" key="1">
    <source>
        <dbReference type="SAM" id="MobiDB-lite"/>
    </source>
</evidence>
<feature type="compositionally biased region" description="Basic residues" evidence="1">
    <location>
        <begin position="40"/>
        <end position="49"/>
    </location>
</feature>
<organism evidence="2 3">
    <name type="scientific">Albula glossodonta</name>
    <name type="common">roundjaw bonefish</name>
    <dbReference type="NCBI Taxonomy" id="121402"/>
    <lineage>
        <taxon>Eukaryota</taxon>
        <taxon>Metazoa</taxon>
        <taxon>Chordata</taxon>
        <taxon>Craniata</taxon>
        <taxon>Vertebrata</taxon>
        <taxon>Euteleostomi</taxon>
        <taxon>Actinopterygii</taxon>
        <taxon>Neopterygii</taxon>
        <taxon>Teleostei</taxon>
        <taxon>Albuliformes</taxon>
        <taxon>Albulidae</taxon>
        <taxon>Albula</taxon>
    </lineage>
</organism>
<evidence type="ECO:0000313" key="3">
    <source>
        <dbReference type="Proteomes" id="UP000824540"/>
    </source>
</evidence>
<accession>A0A8T2PGK2</accession>
<name>A0A8T2PGK2_9TELE</name>
<protein>
    <submittedName>
        <fullName evidence="2">Uncharacterized protein</fullName>
    </submittedName>
</protein>
<comment type="caution">
    <text evidence="2">The sequence shown here is derived from an EMBL/GenBank/DDBJ whole genome shotgun (WGS) entry which is preliminary data.</text>
</comment>
<dbReference type="Proteomes" id="UP000824540">
    <property type="component" value="Unassembled WGS sequence"/>
</dbReference>
<dbReference type="AlphaFoldDB" id="A0A8T2PGK2"/>
<dbReference type="EMBL" id="JAFBMS010000006">
    <property type="protein sequence ID" value="KAG9351675.1"/>
    <property type="molecule type" value="Genomic_DNA"/>
</dbReference>
<keyword evidence="3" id="KW-1185">Reference proteome</keyword>
<sequence>MCPGSANLWRWKVAAAAPESRHSLILLTNKRGTGTSAREHGRRTGKGRRVHPLGCDKEWLVSLSDESLVITQPAASVP</sequence>
<evidence type="ECO:0000313" key="2">
    <source>
        <dbReference type="EMBL" id="KAG9351675.1"/>
    </source>
</evidence>
<feature type="region of interest" description="Disordered" evidence="1">
    <location>
        <begin position="29"/>
        <end position="49"/>
    </location>
</feature>
<proteinExistence type="predicted"/>
<gene>
    <name evidence="2" type="ORF">JZ751_022926</name>
</gene>
<reference evidence="2" key="1">
    <citation type="thesis" date="2021" institute="BYU ScholarsArchive" country="Provo, UT, USA">
        <title>Applications of and Algorithms for Genome Assembly and Genomic Analyses with an Emphasis on Marine Teleosts.</title>
        <authorList>
            <person name="Pickett B.D."/>
        </authorList>
    </citation>
    <scope>NUCLEOTIDE SEQUENCE</scope>
    <source>
        <strain evidence="2">HI-2016</strain>
    </source>
</reference>